<evidence type="ECO:0000256" key="1">
    <source>
        <dbReference type="SAM" id="SignalP"/>
    </source>
</evidence>
<dbReference type="AlphaFoldDB" id="A0A7J7WHX3"/>
<gene>
    <name evidence="2" type="ORF">mMyoMyo1_012165</name>
</gene>
<comment type="caution">
    <text evidence="2">The sequence shown here is derived from an EMBL/GenBank/DDBJ whole genome shotgun (WGS) entry which is preliminary data.</text>
</comment>
<keyword evidence="1" id="KW-0732">Signal</keyword>
<evidence type="ECO:0000313" key="2">
    <source>
        <dbReference type="EMBL" id="KAF6336983.1"/>
    </source>
</evidence>
<feature type="signal peptide" evidence="1">
    <location>
        <begin position="1"/>
        <end position="27"/>
    </location>
</feature>
<sequence length="124" mass="13062">MSLNSCGGCCLAGCCVQWLLCLHESMSYLPLAAPLTISFLDLQGCCVPCPIPSFAQATQAGERGWEKVGEGGRGRERVGEAGRGWETAERACDKEGPVSLSPETCLLICPVCGKGLWFPPGAGR</sequence>
<dbReference type="EMBL" id="JABWUV010000008">
    <property type="protein sequence ID" value="KAF6336983.1"/>
    <property type="molecule type" value="Genomic_DNA"/>
</dbReference>
<evidence type="ECO:0000313" key="3">
    <source>
        <dbReference type="Proteomes" id="UP000527355"/>
    </source>
</evidence>
<reference evidence="2 3" key="1">
    <citation type="journal article" date="2020" name="Nature">
        <title>Six reference-quality genomes reveal evolution of bat adaptations.</title>
        <authorList>
            <person name="Jebb D."/>
            <person name="Huang Z."/>
            <person name="Pippel M."/>
            <person name="Hughes G.M."/>
            <person name="Lavrichenko K."/>
            <person name="Devanna P."/>
            <person name="Winkler S."/>
            <person name="Jermiin L.S."/>
            <person name="Skirmuntt E.C."/>
            <person name="Katzourakis A."/>
            <person name="Burkitt-Gray L."/>
            <person name="Ray D.A."/>
            <person name="Sullivan K.A.M."/>
            <person name="Roscito J.G."/>
            <person name="Kirilenko B.M."/>
            <person name="Davalos L.M."/>
            <person name="Corthals A.P."/>
            <person name="Power M.L."/>
            <person name="Jones G."/>
            <person name="Ransome R.D."/>
            <person name="Dechmann D.K.N."/>
            <person name="Locatelli A.G."/>
            <person name="Puechmaille S.J."/>
            <person name="Fedrigo O."/>
            <person name="Jarvis E.D."/>
            <person name="Hiller M."/>
            <person name="Vernes S.C."/>
            <person name="Myers E.W."/>
            <person name="Teeling E.C."/>
        </authorList>
    </citation>
    <scope>NUCLEOTIDE SEQUENCE [LARGE SCALE GENOMIC DNA]</scope>
    <source>
        <strain evidence="2">MMyoMyo1</strain>
        <tissue evidence="2">Flight muscle</tissue>
    </source>
</reference>
<feature type="chain" id="PRO_5029621286" evidence="1">
    <location>
        <begin position="28"/>
        <end position="124"/>
    </location>
</feature>
<keyword evidence="3" id="KW-1185">Reference proteome</keyword>
<protein>
    <submittedName>
        <fullName evidence="2">Uncharacterized protein</fullName>
    </submittedName>
</protein>
<proteinExistence type="predicted"/>
<organism evidence="2 3">
    <name type="scientific">Myotis myotis</name>
    <name type="common">Greater mouse-eared bat</name>
    <name type="synonym">Vespertilio myotis</name>
    <dbReference type="NCBI Taxonomy" id="51298"/>
    <lineage>
        <taxon>Eukaryota</taxon>
        <taxon>Metazoa</taxon>
        <taxon>Chordata</taxon>
        <taxon>Craniata</taxon>
        <taxon>Vertebrata</taxon>
        <taxon>Euteleostomi</taxon>
        <taxon>Mammalia</taxon>
        <taxon>Eutheria</taxon>
        <taxon>Laurasiatheria</taxon>
        <taxon>Chiroptera</taxon>
        <taxon>Yangochiroptera</taxon>
        <taxon>Vespertilionidae</taxon>
        <taxon>Myotis</taxon>
    </lineage>
</organism>
<accession>A0A7J7WHX3</accession>
<name>A0A7J7WHX3_MYOMY</name>
<dbReference type="Proteomes" id="UP000527355">
    <property type="component" value="Unassembled WGS sequence"/>
</dbReference>